<evidence type="ECO:0008006" key="4">
    <source>
        <dbReference type="Google" id="ProtNLM"/>
    </source>
</evidence>
<keyword evidence="1" id="KW-0732">Signal</keyword>
<reference evidence="2 3" key="1">
    <citation type="submission" date="2018-06" db="EMBL/GenBank/DDBJ databases">
        <title>Paenibacillus montanisoli sp. nov., isolated from mountain area soil.</title>
        <authorList>
            <person name="Wu M."/>
        </authorList>
    </citation>
    <scope>NUCLEOTIDE SEQUENCE [LARGE SCALE GENOMIC DNA]</scope>
    <source>
        <strain evidence="2 3">RA17</strain>
    </source>
</reference>
<organism evidence="2 3">
    <name type="scientific">Paenibacillus montanisoli</name>
    <dbReference type="NCBI Taxonomy" id="2081970"/>
    <lineage>
        <taxon>Bacteria</taxon>
        <taxon>Bacillati</taxon>
        <taxon>Bacillota</taxon>
        <taxon>Bacilli</taxon>
        <taxon>Bacillales</taxon>
        <taxon>Paenibacillaceae</taxon>
        <taxon>Paenibacillus</taxon>
    </lineage>
</organism>
<evidence type="ECO:0000313" key="2">
    <source>
        <dbReference type="EMBL" id="RAP76125.1"/>
    </source>
</evidence>
<accession>A0A328U5C3</accession>
<feature type="signal peptide" evidence="1">
    <location>
        <begin position="1"/>
        <end position="23"/>
    </location>
</feature>
<dbReference type="EMBL" id="QLUW01000002">
    <property type="protein sequence ID" value="RAP76125.1"/>
    <property type="molecule type" value="Genomic_DNA"/>
</dbReference>
<comment type="caution">
    <text evidence="2">The sequence shown here is derived from an EMBL/GenBank/DDBJ whole genome shotgun (WGS) entry which is preliminary data.</text>
</comment>
<name>A0A328U5C3_9BACL</name>
<proteinExistence type="predicted"/>
<protein>
    <recommendedName>
        <fullName evidence="4">DUF4362 domain-containing protein</fullName>
    </recommendedName>
</protein>
<dbReference type="PROSITE" id="PS51257">
    <property type="entry name" value="PROKAR_LIPOPROTEIN"/>
    <property type="match status" value="1"/>
</dbReference>
<dbReference type="Proteomes" id="UP000249260">
    <property type="component" value="Unassembled WGS sequence"/>
</dbReference>
<sequence length="177" mass="19177">MYNMVKKAAIAGMVMILLLTACGQSKGGSTPNAADIGEAQETAITKGFPEVTDPYSPEQASANGDVVNVHGKYTNLEKWLQFMERVNAKSPEPASVRITQYTIEGDPIFYELINDGKQISYTFDNSKDAFGSDLGRPTTTCTGFDTKKVEQAGTFIVLTGCADQKTADTFYFDANAK</sequence>
<evidence type="ECO:0000256" key="1">
    <source>
        <dbReference type="SAM" id="SignalP"/>
    </source>
</evidence>
<gene>
    <name evidence="2" type="ORF">DL346_11955</name>
</gene>
<dbReference type="AlphaFoldDB" id="A0A328U5C3"/>
<dbReference type="OrthoDB" id="1912370at2"/>
<feature type="chain" id="PRO_5039010632" description="DUF4362 domain-containing protein" evidence="1">
    <location>
        <begin position="24"/>
        <end position="177"/>
    </location>
</feature>
<dbReference type="RefSeq" id="WP_112882349.1">
    <property type="nucleotide sequence ID" value="NZ_QLUW01000002.1"/>
</dbReference>
<keyword evidence="3" id="KW-1185">Reference proteome</keyword>
<dbReference type="Pfam" id="PF14275">
    <property type="entry name" value="DUF4362"/>
    <property type="match status" value="1"/>
</dbReference>
<dbReference type="InterPro" id="IPR025372">
    <property type="entry name" value="DUF4362"/>
</dbReference>
<evidence type="ECO:0000313" key="3">
    <source>
        <dbReference type="Proteomes" id="UP000249260"/>
    </source>
</evidence>